<evidence type="ECO:0000256" key="1">
    <source>
        <dbReference type="ARBA" id="ARBA00022679"/>
    </source>
</evidence>
<dbReference type="InterPro" id="IPR016181">
    <property type="entry name" value="Acyl_CoA_acyltransferase"/>
</dbReference>
<keyword evidence="2" id="KW-0012">Acyltransferase</keyword>
<evidence type="ECO:0000313" key="5">
    <source>
        <dbReference type="Proteomes" id="UP000295008"/>
    </source>
</evidence>
<keyword evidence="1 4" id="KW-0808">Transferase</keyword>
<dbReference type="PROSITE" id="PS51186">
    <property type="entry name" value="GNAT"/>
    <property type="match status" value="1"/>
</dbReference>
<keyword evidence="5" id="KW-1185">Reference proteome</keyword>
<dbReference type="OrthoDB" id="9813917at2"/>
<evidence type="ECO:0000259" key="3">
    <source>
        <dbReference type="PROSITE" id="PS51186"/>
    </source>
</evidence>
<comment type="caution">
    <text evidence="4">The sequence shown here is derived from an EMBL/GenBank/DDBJ whole genome shotgun (WGS) entry which is preliminary data.</text>
</comment>
<proteinExistence type="predicted"/>
<sequence>MENQTNREQPVIRELGPAEPLEESAVLIRAAFGTVAAELRLTPANCPTNPAFLDRSDLEALRQKGVKLYALRKEGRSIGFVALEKADPELYYLEKLAVHPDYRHCGYGRQLLDFAFRTVRAAGGRRVSIAIIDENARLKRWYQAYGFRETGLKNFPHLPFTVCFLQKEVAT</sequence>
<dbReference type="InterPro" id="IPR000182">
    <property type="entry name" value="GNAT_dom"/>
</dbReference>
<dbReference type="InterPro" id="IPR050832">
    <property type="entry name" value="Bact_Acetyltransf"/>
</dbReference>
<gene>
    <name evidence="4" type="ORF">EDC14_1002146</name>
</gene>
<dbReference type="Gene3D" id="3.40.630.30">
    <property type="match status" value="1"/>
</dbReference>
<name>A0A4V2QGM0_HYDET</name>
<protein>
    <submittedName>
        <fullName evidence="4">Acetyltransferase (GNAT) family protein</fullName>
    </submittedName>
</protein>
<dbReference type="SUPFAM" id="SSF55729">
    <property type="entry name" value="Acyl-CoA N-acyltransferases (Nat)"/>
    <property type="match status" value="1"/>
</dbReference>
<dbReference type="EMBL" id="SLUN01000002">
    <property type="protein sequence ID" value="TCL76387.1"/>
    <property type="molecule type" value="Genomic_DNA"/>
</dbReference>
<evidence type="ECO:0000256" key="2">
    <source>
        <dbReference type="ARBA" id="ARBA00023315"/>
    </source>
</evidence>
<accession>A0A4V2QGM0</accession>
<dbReference type="AlphaFoldDB" id="A0A4V2QGM0"/>
<dbReference type="RefSeq" id="WP_132012572.1">
    <property type="nucleotide sequence ID" value="NZ_SLUN01000002.1"/>
</dbReference>
<dbReference type="Pfam" id="PF00583">
    <property type="entry name" value="Acetyltransf_1"/>
    <property type="match status" value="1"/>
</dbReference>
<dbReference type="CDD" id="cd04301">
    <property type="entry name" value="NAT_SF"/>
    <property type="match status" value="1"/>
</dbReference>
<reference evidence="4 5" key="1">
    <citation type="submission" date="2019-03" db="EMBL/GenBank/DDBJ databases">
        <title>Genomic Encyclopedia of Type Strains, Phase IV (KMG-IV): sequencing the most valuable type-strain genomes for metagenomic binning, comparative biology and taxonomic classification.</title>
        <authorList>
            <person name="Goeker M."/>
        </authorList>
    </citation>
    <scope>NUCLEOTIDE SEQUENCE [LARGE SCALE GENOMIC DNA]</scope>
    <source>
        <strain evidence="4 5">LX-B</strain>
    </source>
</reference>
<dbReference type="GO" id="GO:0016747">
    <property type="term" value="F:acyltransferase activity, transferring groups other than amino-acyl groups"/>
    <property type="evidence" value="ECO:0007669"/>
    <property type="project" value="InterPro"/>
</dbReference>
<dbReference type="PANTHER" id="PTHR43877">
    <property type="entry name" value="AMINOALKYLPHOSPHONATE N-ACETYLTRANSFERASE-RELATED-RELATED"/>
    <property type="match status" value="1"/>
</dbReference>
<organism evidence="4 5">
    <name type="scientific">Hydrogenispora ethanolica</name>
    <dbReference type="NCBI Taxonomy" id="1082276"/>
    <lineage>
        <taxon>Bacteria</taxon>
        <taxon>Bacillati</taxon>
        <taxon>Bacillota</taxon>
        <taxon>Hydrogenispora</taxon>
    </lineage>
</organism>
<dbReference type="Proteomes" id="UP000295008">
    <property type="component" value="Unassembled WGS sequence"/>
</dbReference>
<feature type="domain" description="N-acetyltransferase" evidence="3">
    <location>
        <begin position="10"/>
        <end position="170"/>
    </location>
</feature>
<evidence type="ECO:0000313" key="4">
    <source>
        <dbReference type="EMBL" id="TCL76387.1"/>
    </source>
</evidence>